<name>A0A7W9SRX8_ARMRO</name>
<keyword evidence="1" id="KW-1133">Transmembrane helix</keyword>
<reference evidence="2 3" key="1">
    <citation type="submission" date="2020-08" db="EMBL/GenBank/DDBJ databases">
        <title>Genomic Encyclopedia of Type Strains, Phase IV (KMG-IV): sequencing the most valuable type-strain genomes for metagenomic binning, comparative biology and taxonomic classification.</title>
        <authorList>
            <person name="Goeker M."/>
        </authorList>
    </citation>
    <scope>NUCLEOTIDE SEQUENCE [LARGE SCALE GENOMIC DNA]</scope>
    <source>
        <strain evidence="2 3">DSM 23562</strain>
    </source>
</reference>
<dbReference type="Proteomes" id="UP000520814">
    <property type="component" value="Unassembled WGS sequence"/>
</dbReference>
<keyword evidence="3" id="KW-1185">Reference proteome</keyword>
<proteinExistence type="predicted"/>
<dbReference type="RefSeq" id="WP_184199284.1">
    <property type="nucleotide sequence ID" value="NZ_JACHGW010000003.1"/>
</dbReference>
<organism evidence="2 3">
    <name type="scientific">Armatimonas rosea</name>
    <dbReference type="NCBI Taxonomy" id="685828"/>
    <lineage>
        <taxon>Bacteria</taxon>
        <taxon>Bacillati</taxon>
        <taxon>Armatimonadota</taxon>
        <taxon>Armatimonadia</taxon>
        <taxon>Armatimonadales</taxon>
        <taxon>Armatimonadaceae</taxon>
        <taxon>Armatimonas</taxon>
    </lineage>
</organism>
<gene>
    <name evidence="2" type="ORF">HNQ39_003535</name>
</gene>
<protein>
    <submittedName>
        <fullName evidence="2">Uncharacterized protein</fullName>
    </submittedName>
</protein>
<evidence type="ECO:0000256" key="1">
    <source>
        <dbReference type="SAM" id="Phobius"/>
    </source>
</evidence>
<dbReference type="AlphaFoldDB" id="A0A7W9SRX8"/>
<evidence type="ECO:0000313" key="3">
    <source>
        <dbReference type="Proteomes" id="UP000520814"/>
    </source>
</evidence>
<evidence type="ECO:0000313" key="2">
    <source>
        <dbReference type="EMBL" id="MBB6051725.1"/>
    </source>
</evidence>
<dbReference type="EMBL" id="JACHGW010000003">
    <property type="protein sequence ID" value="MBB6051725.1"/>
    <property type="molecule type" value="Genomic_DNA"/>
</dbReference>
<keyword evidence="1" id="KW-0472">Membrane</keyword>
<sequence>MPYRAVAIFCGLLALLQAYWVLAMESDDHPKNAGAALNFCYSDLEHASDQHAGVLPNLHDGQALCKSFQPPLRYNPAVAGRKLQTLSQDTWMARTQEPLGERVWAIGPGGISTQDRPDLLAWRFWSAGGFSICLAALAGGAARRQRRG</sequence>
<feature type="transmembrane region" description="Helical" evidence="1">
    <location>
        <begin position="122"/>
        <end position="142"/>
    </location>
</feature>
<keyword evidence="1" id="KW-0812">Transmembrane</keyword>
<accession>A0A7W9SRX8</accession>
<comment type="caution">
    <text evidence="2">The sequence shown here is derived from an EMBL/GenBank/DDBJ whole genome shotgun (WGS) entry which is preliminary data.</text>
</comment>